<organism evidence="1">
    <name type="scientific">Anguilla anguilla</name>
    <name type="common">European freshwater eel</name>
    <name type="synonym">Muraena anguilla</name>
    <dbReference type="NCBI Taxonomy" id="7936"/>
    <lineage>
        <taxon>Eukaryota</taxon>
        <taxon>Metazoa</taxon>
        <taxon>Chordata</taxon>
        <taxon>Craniata</taxon>
        <taxon>Vertebrata</taxon>
        <taxon>Euteleostomi</taxon>
        <taxon>Actinopterygii</taxon>
        <taxon>Neopterygii</taxon>
        <taxon>Teleostei</taxon>
        <taxon>Anguilliformes</taxon>
        <taxon>Anguillidae</taxon>
        <taxon>Anguilla</taxon>
    </lineage>
</organism>
<reference evidence="1" key="1">
    <citation type="submission" date="2014-11" db="EMBL/GenBank/DDBJ databases">
        <authorList>
            <person name="Amaro Gonzalez C."/>
        </authorList>
    </citation>
    <scope>NUCLEOTIDE SEQUENCE</scope>
</reference>
<evidence type="ECO:0000313" key="1">
    <source>
        <dbReference type="EMBL" id="JAH26004.1"/>
    </source>
</evidence>
<reference evidence="1" key="2">
    <citation type="journal article" date="2015" name="Fish Shellfish Immunol.">
        <title>Early steps in the European eel (Anguilla anguilla)-Vibrio vulnificus interaction in the gills: Role of the RtxA13 toxin.</title>
        <authorList>
            <person name="Callol A."/>
            <person name="Pajuelo D."/>
            <person name="Ebbesson L."/>
            <person name="Teles M."/>
            <person name="MacKenzie S."/>
            <person name="Amaro C."/>
        </authorList>
    </citation>
    <scope>NUCLEOTIDE SEQUENCE</scope>
</reference>
<accession>A0A0E9RA83</accession>
<dbReference type="EMBL" id="GBXM01082573">
    <property type="protein sequence ID" value="JAH26004.1"/>
    <property type="molecule type" value="Transcribed_RNA"/>
</dbReference>
<proteinExistence type="predicted"/>
<sequence>MCSPCSLKERNRATSIQENSIPNIMSALQLH</sequence>
<dbReference type="AlphaFoldDB" id="A0A0E9RA83"/>
<name>A0A0E9RA83_ANGAN</name>
<protein>
    <submittedName>
        <fullName evidence="1">Uncharacterized protein</fullName>
    </submittedName>
</protein>